<protein>
    <submittedName>
        <fullName evidence="1">Uncharacterized protein</fullName>
    </submittedName>
</protein>
<proteinExistence type="predicted"/>
<dbReference type="EMBL" id="BAAAIH010000020">
    <property type="protein sequence ID" value="GAA1276430.1"/>
    <property type="molecule type" value="Genomic_DNA"/>
</dbReference>
<gene>
    <name evidence="1" type="ORF">GCM10009579_39420</name>
</gene>
<accession>A0ABP4HNJ7</accession>
<evidence type="ECO:0000313" key="1">
    <source>
        <dbReference type="EMBL" id="GAA1276430.1"/>
    </source>
</evidence>
<sequence length="89" mass="9678">MTRAGARVGVGTHFRYDGETVEVVEMAATTAGNEVVLKDRHGRLLRLSLRELLFSDRATLIPEGPGPSSDDAEEIASVVLGQLDEKDRQ</sequence>
<evidence type="ECO:0000313" key="2">
    <source>
        <dbReference type="Proteomes" id="UP001500282"/>
    </source>
</evidence>
<keyword evidence="2" id="KW-1185">Reference proteome</keyword>
<dbReference type="Proteomes" id="UP001500282">
    <property type="component" value="Unassembled WGS sequence"/>
</dbReference>
<reference evidence="2" key="1">
    <citation type="journal article" date="2019" name="Int. J. Syst. Evol. Microbiol.">
        <title>The Global Catalogue of Microorganisms (GCM) 10K type strain sequencing project: providing services to taxonomists for standard genome sequencing and annotation.</title>
        <authorList>
            <consortium name="The Broad Institute Genomics Platform"/>
            <consortium name="The Broad Institute Genome Sequencing Center for Infectious Disease"/>
            <person name="Wu L."/>
            <person name="Ma J."/>
        </authorList>
    </citation>
    <scope>NUCLEOTIDE SEQUENCE [LARGE SCALE GENOMIC DNA]</scope>
    <source>
        <strain evidence="2">JCM 11448</strain>
    </source>
</reference>
<name>A0ABP4HNJ7_9ACTN</name>
<organism evidence="1 2">
    <name type="scientific">Streptomyces javensis</name>
    <dbReference type="NCBI Taxonomy" id="114698"/>
    <lineage>
        <taxon>Bacteria</taxon>
        <taxon>Bacillati</taxon>
        <taxon>Actinomycetota</taxon>
        <taxon>Actinomycetes</taxon>
        <taxon>Kitasatosporales</taxon>
        <taxon>Streptomycetaceae</taxon>
        <taxon>Streptomyces</taxon>
        <taxon>Streptomyces violaceusniger group</taxon>
    </lineage>
</organism>
<comment type="caution">
    <text evidence="1">The sequence shown here is derived from an EMBL/GenBank/DDBJ whole genome shotgun (WGS) entry which is preliminary data.</text>
</comment>